<dbReference type="Proteomes" id="UP000625210">
    <property type="component" value="Unassembled WGS sequence"/>
</dbReference>
<dbReference type="SUPFAM" id="SSF52821">
    <property type="entry name" value="Rhodanese/Cell cycle control phosphatase"/>
    <property type="match status" value="1"/>
</dbReference>
<keyword evidence="1" id="KW-0711">Selenium</keyword>
<keyword evidence="4" id="KW-1185">Reference proteome</keyword>
<evidence type="ECO:0000256" key="1">
    <source>
        <dbReference type="ARBA" id="ARBA00023266"/>
    </source>
</evidence>
<name>A0A8J2VGZ4_9BACL</name>
<dbReference type="Gene3D" id="3.40.50.300">
    <property type="entry name" value="P-loop containing nucleotide triphosphate hydrolases"/>
    <property type="match status" value="1"/>
</dbReference>
<dbReference type="InterPro" id="IPR058840">
    <property type="entry name" value="AAA_SelU"/>
</dbReference>
<dbReference type="PANTHER" id="PTHR30401:SF0">
    <property type="entry name" value="TRNA 2-SELENOURIDINE SYNTHASE"/>
    <property type="match status" value="1"/>
</dbReference>
<dbReference type="InterPro" id="IPR001763">
    <property type="entry name" value="Rhodanese-like_dom"/>
</dbReference>
<dbReference type="RefSeq" id="WP_188647097.1">
    <property type="nucleotide sequence ID" value="NZ_BMHQ01000004.1"/>
</dbReference>
<dbReference type="Pfam" id="PF00581">
    <property type="entry name" value="Rhodanese"/>
    <property type="match status" value="1"/>
</dbReference>
<dbReference type="AlphaFoldDB" id="A0A8J2VGZ4"/>
<gene>
    <name evidence="3" type="primary">selU</name>
    <name evidence="3" type="ORF">GCM10011571_12950</name>
</gene>
<reference evidence="3" key="2">
    <citation type="submission" date="2020-09" db="EMBL/GenBank/DDBJ databases">
        <authorList>
            <person name="Sun Q."/>
            <person name="Zhou Y."/>
        </authorList>
    </citation>
    <scope>NUCLEOTIDE SEQUENCE</scope>
    <source>
        <strain evidence="3">CGMCC 1.15179</strain>
    </source>
</reference>
<protein>
    <submittedName>
        <fullName evidence="3">tRNA 2-selenouridine synthase</fullName>
    </submittedName>
</protein>
<dbReference type="GO" id="GO:0002098">
    <property type="term" value="P:tRNA wobble uridine modification"/>
    <property type="evidence" value="ECO:0007669"/>
    <property type="project" value="InterPro"/>
</dbReference>
<dbReference type="GO" id="GO:0043828">
    <property type="term" value="F:tRNA 2-selenouridine synthase activity"/>
    <property type="evidence" value="ECO:0007669"/>
    <property type="project" value="InterPro"/>
</dbReference>
<organism evidence="3 4">
    <name type="scientific">Marinithermofilum abyssi</name>
    <dbReference type="NCBI Taxonomy" id="1571185"/>
    <lineage>
        <taxon>Bacteria</taxon>
        <taxon>Bacillati</taxon>
        <taxon>Bacillota</taxon>
        <taxon>Bacilli</taxon>
        <taxon>Bacillales</taxon>
        <taxon>Thermoactinomycetaceae</taxon>
        <taxon>Marinithermofilum</taxon>
    </lineage>
</organism>
<evidence type="ECO:0000313" key="4">
    <source>
        <dbReference type="Proteomes" id="UP000625210"/>
    </source>
</evidence>
<accession>A0A8J2VGZ4</accession>
<reference evidence="3" key="1">
    <citation type="journal article" date="2014" name="Int. J. Syst. Evol. Microbiol.">
        <title>Complete genome sequence of Corynebacterium casei LMG S-19264T (=DSM 44701T), isolated from a smear-ripened cheese.</title>
        <authorList>
            <consortium name="US DOE Joint Genome Institute (JGI-PGF)"/>
            <person name="Walter F."/>
            <person name="Albersmeier A."/>
            <person name="Kalinowski J."/>
            <person name="Ruckert C."/>
        </authorList>
    </citation>
    <scope>NUCLEOTIDE SEQUENCE</scope>
    <source>
        <strain evidence="3">CGMCC 1.15179</strain>
    </source>
</reference>
<dbReference type="InterPro" id="IPR036873">
    <property type="entry name" value="Rhodanese-like_dom_sf"/>
</dbReference>
<dbReference type="SUPFAM" id="SSF52540">
    <property type="entry name" value="P-loop containing nucleoside triphosphate hydrolases"/>
    <property type="match status" value="1"/>
</dbReference>
<dbReference type="PROSITE" id="PS50206">
    <property type="entry name" value="RHODANESE_3"/>
    <property type="match status" value="1"/>
</dbReference>
<dbReference type="InterPro" id="IPR027417">
    <property type="entry name" value="P-loop_NTPase"/>
</dbReference>
<proteinExistence type="predicted"/>
<dbReference type="NCBIfam" id="NF008750">
    <property type="entry name" value="PRK11784.1-2"/>
    <property type="match status" value="1"/>
</dbReference>
<dbReference type="EMBL" id="BMHQ01000004">
    <property type="protein sequence ID" value="GGE12986.1"/>
    <property type="molecule type" value="Genomic_DNA"/>
</dbReference>
<dbReference type="SMART" id="SM00450">
    <property type="entry name" value="RHOD"/>
    <property type="match status" value="1"/>
</dbReference>
<dbReference type="InterPro" id="IPR017582">
    <property type="entry name" value="SelU"/>
</dbReference>
<dbReference type="PANTHER" id="PTHR30401">
    <property type="entry name" value="TRNA 2-SELENOURIDINE SYNTHASE"/>
    <property type="match status" value="1"/>
</dbReference>
<evidence type="ECO:0000259" key="2">
    <source>
        <dbReference type="PROSITE" id="PS50206"/>
    </source>
</evidence>
<comment type="caution">
    <text evidence="3">The sequence shown here is derived from an EMBL/GenBank/DDBJ whole genome shotgun (WGS) entry which is preliminary data.</text>
</comment>
<sequence length="359" mass="41348">MKELLPEEAWHLGDLQWIDVRSPREYEEATVPGAVNVPLFTDEERALIGTLYKQQGREPAVQKAMEIVSPKIPSLVNRVLEACGGKTPLIFCWRGGMRSKAVASFLDLAQQPVFRLTGGYRAYREMIVDWLEHYSLSSRLIVLHGLTGTGKTDILRRLEQRGIPVLDLESLAGHRGSAFGNLGDISPRNQRMFDALLYHRLKALSGAPFIWMEAESRRIGRVHLPAFLIRAKEQGIPVVAEASLATRIRRIVETYHCDQNHPDRFQRQVAGALSRIERRLPPPRRQMLHHHLKAQRYDDLVKILLESYYDPRYRHTQSAYEKQARFRVCTDDLDTAVRQCQRIHQELQKKPSPAVNRRR</sequence>
<dbReference type="NCBIfam" id="TIGR03167">
    <property type="entry name" value="tRNA_sel_U_synt"/>
    <property type="match status" value="1"/>
</dbReference>
<dbReference type="Gene3D" id="3.40.250.10">
    <property type="entry name" value="Rhodanese-like domain"/>
    <property type="match status" value="1"/>
</dbReference>
<dbReference type="Pfam" id="PF26341">
    <property type="entry name" value="AAA_SelU"/>
    <property type="match status" value="1"/>
</dbReference>
<feature type="domain" description="Rhodanese" evidence="2">
    <location>
        <begin position="11"/>
        <end position="128"/>
    </location>
</feature>
<evidence type="ECO:0000313" key="3">
    <source>
        <dbReference type="EMBL" id="GGE12986.1"/>
    </source>
</evidence>